<name>A0A0K9NQI9_ZOSMR</name>
<evidence type="ECO:0000313" key="1">
    <source>
        <dbReference type="EMBL" id="KMZ58873.1"/>
    </source>
</evidence>
<keyword evidence="2" id="KW-1185">Reference proteome</keyword>
<comment type="caution">
    <text evidence="1">The sequence shown here is derived from an EMBL/GenBank/DDBJ whole genome shotgun (WGS) entry which is preliminary data.</text>
</comment>
<reference evidence="2" key="1">
    <citation type="journal article" date="2016" name="Nature">
        <title>The genome of the seagrass Zostera marina reveals angiosperm adaptation to the sea.</title>
        <authorList>
            <person name="Olsen J.L."/>
            <person name="Rouze P."/>
            <person name="Verhelst B."/>
            <person name="Lin Y.-C."/>
            <person name="Bayer T."/>
            <person name="Collen J."/>
            <person name="Dattolo E."/>
            <person name="De Paoli E."/>
            <person name="Dittami S."/>
            <person name="Maumus F."/>
            <person name="Michel G."/>
            <person name="Kersting A."/>
            <person name="Lauritano C."/>
            <person name="Lohaus R."/>
            <person name="Toepel M."/>
            <person name="Tonon T."/>
            <person name="Vanneste K."/>
            <person name="Amirebrahimi M."/>
            <person name="Brakel J."/>
            <person name="Bostroem C."/>
            <person name="Chovatia M."/>
            <person name="Grimwood J."/>
            <person name="Jenkins J.W."/>
            <person name="Jueterbock A."/>
            <person name="Mraz A."/>
            <person name="Stam W.T."/>
            <person name="Tice H."/>
            <person name="Bornberg-Bauer E."/>
            <person name="Green P.J."/>
            <person name="Pearson G.A."/>
            <person name="Procaccini G."/>
            <person name="Duarte C.M."/>
            <person name="Schmutz J."/>
            <person name="Reusch T.B.H."/>
            <person name="Van de Peer Y."/>
        </authorList>
    </citation>
    <scope>NUCLEOTIDE SEQUENCE [LARGE SCALE GENOMIC DNA]</scope>
    <source>
        <strain evidence="2">cv. Finnish</strain>
    </source>
</reference>
<accession>A0A0K9NQI9</accession>
<proteinExistence type="predicted"/>
<dbReference type="EMBL" id="LFYR01001858">
    <property type="protein sequence ID" value="KMZ58873.1"/>
    <property type="molecule type" value="Genomic_DNA"/>
</dbReference>
<gene>
    <name evidence="1" type="ORF">ZOSMA_72G00350</name>
</gene>
<dbReference type="PANTHER" id="PTHR47718:SF7">
    <property type="entry name" value="PROTEIN FAR1-RELATED SEQUENCE"/>
    <property type="match status" value="1"/>
</dbReference>
<protein>
    <recommendedName>
        <fullName evidence="3">Protein FAR1-RELATED SEQUENCE</fullName>
    </recommendedName>
</protein>
<dbReference type="AlphaFoldDB" id="A0A0K9NQI9"/>
<evidence type="ECO:0008006" key="3">
    <source>
        <dbReference type="Google" id="ProtNLM"/>
    </source>
</evidence>
<dbReference type="Proteomes" id="UP000036987">
    <property type="component" value="Unassembled WGS sequence"/>
</dbReference>
<dbReference type="OrthoDB" id="747268at2759"/>
<evidence type="ECO:0000313" key="2">
    <source>
        <dbReference type="Proteomes" id="UP000036987"/>
    </source>
</evidence>
<organism evidence="1 2">
    <name type="scientific">Zostera marina</name>
    <name type="common">Eelgrass</name>
    <dbReference type="NCBI Taxonomy" id="29655"/>
    <lineage>
        <taxon>Eukaryota</taxon>
        <taxon>Viridiplantae</taxon>
        <taxon>Streptophyta</taxon>
        <taxon>Embryophyta</taxon>
        <taxon>Tracheophyta</taxon>
        <taxon>Spermatophyta</taxon>
        <taxon>Magnoliopsida</taxon>
        <taxon>Liliopsida</taxon>
        <taxon>Zosteraceae</taxon>
        <taxon>Zostera</taxon>
    </lineage>
</organism>
<sequence length="147" mass="17259">MKMINLSVNWIVKNIILEHNHHLTTPSKLRYLPINRSIYSTSRLLFNSLNDVNIPVSQQTVYFSSQVGGIEHMECTQLDINNMSHDDRVDLNNYDVDLMVEKFKLKKEVNLDFFYSTVKDSVGRLKHVFWTDTVMIEDFKLFDDAID</sequence>
<dbReference type="PANTHER" id="PTHR47718">
    <property type="entry name" value="OS01G0519700 PROTEIN"/>
    <property type="match status" value="1"/>
</dbReference>